<dbReference type="RefSeq" id="WP_301202478.1">
    <property type="nucleotide sequence ID" value="NZ_JAPDPI010000074.1"/>
</dbReference>
<evidence type="ECO:0000313" key="4">
    <source>
        <dbReference type="Proteomes" id="UP001207408"/>
    </source>
</evidence>
<dbReference type="InterPro" id="IPR050282">
    <property type="entry name" value="Cycloisomerase_2"/>
</dbReference>
<accession>A0AAE3SLU4</accession>
<dbReference type="InterPro" id="IPR019405">
    <property type="entry name" value="Lactonase_7-beta_prop"/>
</dbReference>
<protein>
    <submittedName>
        <fullName evidence="3">Lactonase family protein</fullName>
    </submittedName>
</protein>
<dbReference type="SUPFAM" id="SSF75011">
    <property type="entry name" value="3-carboxy-cis,cis-mucoante lactonizing enzyme"/>
    <property type="match status" value="1"/>
</dbReference>
<dbReference type="GO" id="GO:0005829">
    <property type="term" value="C:cytosol"/>
    <property type="evidence" value="ECO:0007669"/>
    <property type="project" value="TreeGrafter"/>
</dbReference>
<dbReference type="InterPro" id="IPR015943">
    <property type="entry name" value="WD40/YVTN_repeat-like_dom_sf"/>
</dbReference>
<proteinExistence type="inferred from homology"/>
<gene>
    <name evidence="3" type="ORF">OM074_20260</name>
</gene>
<dbReference type="EMBL" id="JAPDPI010000074">
    <property type="protein sequence ID" value="MCW3807968.1"/>
    <property type="molecule type" value="Genomic_DNA"/>
</dbReference>
<dbReference type="PROSITE" id="PS51257">
    <property type="entry name" value="PROKAR_LIPOPROTEIN"/>
    <property type="match status" value="1"/>
</dbReference>
<organism evidence="3 4">
    <name type="scientific">Plebeiibacterium marinum</name>
    <dbReference type="NCBI Taxonomy" id="2992111"/>
    <lineage>
        <taxon>Bacteria</taxon>
        <taxon>Pseudomonadati</taxon>
        <taxon>Bacteroidota</taxon>
        <taxon>Bacteroidia</taxon>
        <taxon>Marinilabiliales</taxon>
        <taxon>Marinilabiliaceae</taxon>
        <taxon>Plebeiibacterium</taxon>
    </lineage>
</organism>
<evidence type="ECO:0000256" key="1">
    <source>
        <dbReference type="ARBA" id="ARBA00005564"/>
    </source>
</evidence>
<keyword evidence="2" id="KW-0119">Carbohydrate metabolism</keyword>
<reference evidence="3" key="1">
    <citation type="submission" date="2022-10" db="EMBL/GenBank/DDBJ databases">
        <authorList>
            <person name="Yu W.X."/>
        </authorList>
    </citation>
    <scope>NUCLEOTIDE SEQUENCE</scope>
    <source>
        <strain evidence="3">D04</strain>
    </source>
</reference>
<keyword evidence="2" id="KW-0313">Glucose metabolism</keyword>
<evidence type="ECO:0000256" key="2">
    <source>
        <dbReference type="ARBA" id="ARBA00022526"/>
    </source>
</evidence>
<comment type="caution">
    <text evidence="3">The sequence shown here is derived from an EMBL/GenBank/DDBJ whole genome shotgun (WGS) entry which is preliminary data.</text>
</comment>
<dbReference type="GO" id="GO:0006006">
    <property type="term" value="P:glucose metabolic process"/>
    <property type="evidence" value="ECO:0007669"/>
    <property type="project" value="UniProtKB-KW"/>
</dbReference>
<sequence>MLHFKKLIFIAVSVIIYSCTTKIQSKENSNLLVYIGSASPTPGKGVASAHFNTETGNISNIAYSGDLAEAMFLHPDTINNKLYCIGTTLNPIDSSTIKSITSYSVTPQSGELSFQSQTRALGSGPCFIEYNEKQKKILTANYGSGNVCLFDDYNNKVRFKDSKQHHGSGPDESRQEAPHAHAIRVSPDNKFAYATDLGADKIMIYKINSDKLQTVDSIASEPGAGPRHIDFSPSKEIMAVVNELNCTVTTYKKDSLGRFKKEICTATMLPDTFAGFAKAADIHFSPDNRFIYASNRGLNSIVVYKVTEGNLQLVEIFTNGINWPRNFTLSPDGHYILVANKNANNITVYERNSNTGKIESIISKTEVETPVCIRFFSK</sequence>
<dbReference type="Pfam" id="PF10282">
    <property type="entry name" value="Lactonase"/>
    <property type="match status" value="1"/>
</dbReference>
<evidence type="ECO:0000313" key="3">
    <source>
        <dbReference type="EMBL" id="MCW3807968.1"/>
    </source>
</evidence>
<keyword evidence="4" id="KW-1185">Reference proteome</keyword>
<dbReference type="GO" id="GO:0017057">
    <property type="term" value="F:6-phosphogluconolactonase activity"/>
    <property type="evidence" value="ECO:0007669"/>
    <property type="project" value="TreeGrafter"/>
</dbReference>
<name>A0AAE3SLU4_9BACT</name>
<comment type="similarity">
    <text evidence="1">Belongs to the cycloisomerase 2 family.</text>
</comment>
<dbReference type="PANTHER" id="PTHR30344">
    <property type="entry name" value="6-PHOSPHOGLUCONOLACTONASE-RELATED"/>
    <property type="match status" value="1"/>
</dbReference>
<dbReference type="Gene3D" id="2.130.10.10">
    <property type="entry name" value="YVTN repeat-like/Quinoprotein amine dehydrogenase"/>
    <property type="match status" value="1"/>
</dbReference>
<dbReference type="PANTHER" id="PTHR30344:SF1">
    <property type="entry name" value="6-PHOSPHOGLUCONOLACTONASE"/>
    <property type="match status" value="1"/>
</dbReference>
<dbReference type="AlphaFoldDB" id="A0AAE3SLU4"/>
<dbReference type="Proteomes" id="UP001207408">
    <property type="component" value="Unassembled WGS sequence"/>
</dbReference>